<dbReference type="Proteomes" id="UP001634393">
    <property type="component" value="Unassembled WGS sequence"/>
</dbReference>
<dbReference type="InterPro" id="IPR021863">
    <property type="entry name" value="FAS_N"/>
</dbReference>
<feature type="transmembrane region" description="Helical" evidence="6">
    <location>
        <begin position="41"/>
        <end position="60"/>
    </location>
</feature>
<dbReference type="EMBL" id="JBJXBP010000007">
    <property type="protein sequence ID" value="KAL3819855.1"/>
    <property type="molecule type" value="Genomic_DNA"/>
</dbReference>
<dbReference type="GO" id="GO:0016020">
    <property type="term" value="C:membrane"/>
    <property type="evidence" value="ECO:0007669"/>
    <property type="project" value="UniProtKB-SubCell"/>
</dbReference>
<keyword evidence="5 6" id="KW-0472">Membrane</keyword>
<keyword evidence="6" id="KW-0812">Transmembrane</keyword>
<feature type="transmembrane region" description="Helical" evidence="6">
    <location>
        <begin position="210"/>
        <end position="230"/>
    </location>
</feature>
<organism evidence="9 10">
    <name type="scientific">Penstemon smallii</name>
    <dbReference type="NCBI Taxonomy" id="265156"/>
    <lineage>
        <taxon>Eukaryota</taxon>
        <taxon>Viridiplantae</taxon>
        <taxon>Streptophyta</taxon>
        <taxon>Embryophyta</taxon>
        <taxon>Tracheophyta</taxon>
        <taxon>Spermatophyta</taxon>
        <taxon>Magnoliopsida</taxon>
        <taxon>eudicotyledons</taxon>
        <taxon>Gunneridae</taxon>
        <taxon>Pentapetalae</taxon>
        <taxon>asterids</taxon>
        <taxon>lamiids</taxon>
        <taxon>Lamiales</taxon>
        <taxon>Plantaginaceae</taxon>
        <taxon>Cheloneae</taxon>
        <taxon>Penstemon</taxon>
    </lineage>
</organism>
<keyword evidence="10" id="KW-1185">Reference proteome</keyword>
<comment type="subcellular location">
    <subcellularLocation>
        <location evidence="1">Membrane</location>
    </subcellularLocation>
</comment>
<evidence type="ECO:0000259" key="7">
    <source>
        <dbReference type="Pfam" id="PF00487"/>
    </source>
</evidence>
<dbReference type="InterPro" id="IPR005804">
    <property type="entry name" value="FA_desaturase_dom"/>
</dbReference>
<evidence type="ECO:0000256" key="2">
    <source>
        <dbReference type="ARBA" id="ARBA00005189"/>
    </source>
</evidence>
<protein>
    <submittedName>
        <fullName evidence="9">Uncharacterized protein</fullName>
    </submittedName>
</protein>
<evidence type="ECO:0000259" key="8">
    <source>
        <dbReference type="Pfam" id="PF11960"/>
    </source>
</evidence>
<keyword evidence="4" id="KW-0560">Oxidoreductase</keyword>
<evidence type="ECO:0000256" key="6">
    <source>
        <dbReference type="SAM" id="Phobius"/>
    </source>
</evidence>
<dbReference type="InterPro" id="IPR012171">
    <property type="entry name" value="Fatty_acid_desaturase"/>
</dbReference>
<evidence type="ECO:0000256" key="3">
    <source>
        <dbReference type="ARBA" id="ARBA00009295"/>
    </source>
</evidence>
<gene>
    <name evidence="9" type="ORF">ACJIZ3_005760</name>
</gene>
<feature type="domain" description="Fatty acid desaturase N-terminal" evidence="8">
    <location>
        <begin position="11"/>
        <end position="48"/>
    </location>
</feature>
<keyword evidence="6" id="KW-1133">Transmembrane helix</keyword>
<dbReference type="AlphaFoldDB" id="A0ABD3S5S7"/>
<comment type="caution">
    <text evidence="9">The sequence shown here is derived from an EMBL/GenBank/DDBJ whole genome shotgun (WGS) entry which is preliminary data.</text>
</comment>
<dbReference type="GO" id="GO:0016491">
    <property type="term" value="F:oxidoreductase activity"/>
    <property type="evidence" value="ECO:0007669"/>
    <property type="project" value="UniProtKB-KW"/>
</dbReference>
<name>A0ABD3S5S7_9LAMI</name>
<evidence type="ECO:0000256" key="4">
    <source>
        <dbReference type="ARBA" id="ARBA00023002"/>
    </source>
</evidence>
<feature type="transmembrane region" description="Helical" evidence="6">
    <location>
        <begin position="236"/>
        <end position="259"/>
    </location>
</feature>
<dbReference type="PANTHER" id="PTHR32100">
    <property type="entry name" value="OMEGA-6 FATTY ACID DESATURASE, CHLOROPLASTIC"/>
    <property type="match status" value="1"/>
</dbReference>
<feature type="transmembrane region" description="Helical" evidence="6">
    <location>
        <begin position="72"/>
        <end position="90"/>
    </location>
</feature>
<dbReference type="Pfam" id="PF11960">
    <property type="entry name" value="DUF3474"/>
    <property type="match status" value="1"/>
</dbReference>
<evidence type="ECO:0000256" key="1">
    <source>
        <dbReference type="ARBA" id="ARBA00004370"/>
    </source>
</evidence>
<evidence type="ECO:0000256" key="5">
    <source>
        <dbReference type="ARBA" id="ARBA00023136"/>
    </source>
</evidence>
<comment type="pathway">
    <text evidence="2">Lipid metabolism.</text>
</comment>
<evidence type="ECO:0000313" key="9">
    <source>
        <dbReference type="EMBL" id="KAL3819855.1"/>
    </source>
</evidence>
<dbReference type="Pfam" id="PF00487">
    <property type="entry name" value="FA_desaturase"/>
    <property type="match status" value="1"/>
</dbReference>
<feature type="domain" description="Fatty acid desaturase" evidence="7">
    <location>
        <begin position="71"/>
        <end position="331"/>
    </location>
</feature>
<reference evidence="9 10" key="1">
    <citation type="submission" date="2024-12" db="EMBL/GenBank/DDBJ databases">
        <title>The unique morphological basis and parallel evolutionary history of personate flowers in Penstemon.</title>
        <authorList>
            <person name="Depatie T.H."/>
            <person name="Wessinger C.A."/>
        </authorList>
    </citation>
    <scope>NUCLEOTIDE SEQUENCE [LARGE SCALE GENOMIC DNA]</scope>
    <source>
        <strain evidence="9">WTNN_2</strain>
        <tissue evidence="9">Leaf</tissue>
    </source>
</reference>
<evidence type="ECO:0000313" key="10">
    <source>
        <dbReference type="Proteomes" id="UP001634393"/>
    </source>
</evidence>
<comment type="similarity">
    <text evidence="3">Belongs to the fatty acid desaturase type 1 family.</text>
</comment>
<dbReference type="CDD" id="cd03507">
    <property type="entry name" value="Delta12-FADS-like"/>
    <property type="match status" value="1"/>
</dbReference>
<accession>A0ABD3S5S7</accession>
<proteinExistence type="inferred from homology"/>
<sequence length="367" mass="42805">MAAAGQLLRVPHSRPPFTLGELKKAIPPHCFQRSILRSSYYLVRDILIASMFYYIATNYFQLLPQPLPFVAWPVYWACQGCVLFGVWVIGHECGHHTFSNYQWLDDTVGLTIHSALLSPYFSWKFSHRRHHSNTSSLERDEVHVPKLKSQRGYYFDEYLDNLPCRVLRVIIRLTFGWYLYTCFNMAGRKYDRFASHFHPNSPIFLDGERIQIVISDAGILATIYVIYYLAMVKGLVWVFCVYGAPLIVVNWFLVLTTYLQHTHAAVPHYDSSEWDWLQGALATVDRDYGILNYVFHNVTDTHVVHHLFSTIPHYHAMEATNAIKPILGKYYNFDGTPFLKALWRESKECIYIEPDQSHKGVFWYSNK</sequence>